<dbReference type="InterPro" id="IPR020845">
    <property type="entry name" value="AMP-binding_CS"/>
</dbReference>
<evidence type="ECO:0000259" key="6">
    <source>
        <dbReference type="Pfam" id="PF13193"/>
    </source>
</evidence>
<evidence type="ECO:0000313" key="8">
    <source>
        <dbReference type="Proteomes" id="UP001141552"/>
    </source>
</evidence>
<keyword evidence="2 7" id="KW-0436">Ligase</keyword>
<protein>
    <submittedName>
        <fullName evidence="7">4-coumarate--CoA ligase-like 7</fullName>
    </submittedName>
</protein>
<dbReference type="Gene3D" id="3.30.300.30">
    <property type="match status" value="1"/>
</dbReference>
<reference evidence="7" key="2">
    <citation type="journal article" date="2023" name="Plants (Basel)">
        <title>Annotation of the Turnera subulata (Passifloraceae) Draft Genome Reveals the S-Locus Evolved after the Divergence of Turneroideae from Passifloroideae in a Stepwise Manner.</title>
        <authorList>
            <person name="Henning P.M."/>
            <person name="Roalson E.H."/>
            <person name="Mir W."/>
            <person name="McCubbin A.G."/>
            <person name="Shore J.S."/>
        </authorList>
    </citation>
    <scope>NUCLEOTIDE SEQUENCE</scope>
    <source>
        <strain evidence="7">F60SS</strain>
    </source>
</reference>
<gene>
    <name evidence="7" type="primary">4CLL7_2</name>
    <name evidence="7" type="ORF">Tsubulata_012789</name>
</gene>
<evidence type="ECO:0000256" key="2">
    <source>
        <dbReference type="ARBA" id="ARBA00022598"/>
    </source>
</evidence>
<accession>A0A9Q0FRI1</accession>
<dbReference type="OrthoDB" id="10253869at2759"/>
<feature type="domain" description="AMP-binding enzyme C-terminal" evidence="6">
    <location>
        <begin position="452"/>
        <end position="527"/>
    </location>
</feature>
<dbReference type="FunFam" id="3.40.50.12780:FF:000003">
    <property type="entry name" value="Long-chain-fatty-acid--CoA ligase FadD"/>
    <property type="match status" value="1"/>
</dbReference>
<dbReference type="InterPro" id="IPR042099">
    <property type="entry name" value="ANL_N_sf"/>
</dbReference>
<dbReference type="PANTHER" id="PTHR24096">
    <property type="entry name" value="LONG-CHAIN-FATTY-ACID--COA LIGASE"/>
    <property type="match status" value="1"/>
</dbReference>
<proteinExistence type="inferred from homology"/>
<dbReference type="Pfam" id="PF13193">
    <property type="entry name" value="AMP-binding_C"/>
    <property type="match status" value="1"/>
</dbReference>
<dbReference type="PROSITE" id="PS00455">
    <property type="entry name" value="AMP_BINDING"/>
    <property type="match status" value="1"/>
</dbReference>
<name>A0A9Q0FRI1_9ROSI</name>
<dbReference type="FunFam" id="3.30.300.30:FF:000007">
    <property type="entry name" value="4-coumarate--CoA ligase 2"/>
    <property type="match status" value="1"/>
</dbReference>
<sequence>MEKSGYGHDGIYRSLRPTPVLPKDPNLSLVSFLFRNSNSYPNKPALIDADLSITLSFSELKSLVIKVSHGLRHLGISKNDVVLILAPNSYQFPICFLAITALGAIATTANPLYTTSELEKQVKDCNPKLIITVPELWDKVKDFNLPALFLGPKAGSTTPPSRSKTFQDLVELGGSRANFPASDVKQSDVAALLYSSGTTGTSKGVVLSHGNFIAASVMIGADEEAAGERDHVWLCFMPMFHVFGLQVITYSQLQAGYAVVSLGKFDFEMVLKAVEKYRVTYLPVVPPVVIALAKQSLVKKFDLSSLKFIISGAAPLGKDLMQECSKNLTHVTIIQGYGMTETSSFLSVENPRVGARNSGSTGTLGAGIEAQIVGVETLKPLPPNELGEIWVRGPNMMQAYFNNPQATAQTIDRKGWLRTGDLGYFDEEGQLYVVDRLKELIKVKGYQVAPAELEGLLVAHPEILDAVVIPFPDPAAGEVPAAYVVRSPGSSITEDGVINFIANQVAPFKRVRKVTFVSSIPKSSTGKILRRELIAKARSKI</sequence>
<dbReference type="InterPro" id="IPR025110">
    <property type="entry name" value="AMP-bd_C"/>
</dbReference>
<keyword evidence="4" id="KW-0067">ATP-binding</keyword>
<evidence type="ECO:0000256" key="4">
    <source>
        <dbReference type="ARBA" id="ARBA00022840"/>
    </source>
</evidence>
<evidence type="ECO:0000259" key="5">
    <source>
        <dbReference type="Pfam" id="PF00501"/>
    </source>
</evidence>
<dbReference type="CDD" id="cd05904">
    <property type="entry name" value="4CL"/>
    <property type="match status" value="1"/>
</dbReference>
<keyword evidence="8" id="KW-1185">Reference proteome</keyword>
<feature type="domain" description="AMP-dependent synthetase/ligase" evidence="5">
    <location>
        <begin position="34"/>
        <end position="401"/>
    </location>
</feature>
<comment type="similarity">
    <text evidence="1">Belongs to the ATP-dependent AMP-binding enzyme family.</text>
</comment>
<dbReference type="EMBL" id="JAKUCV010004451">
    <property type="protein sequence ID" value="KAJ4835325.1"/>
    <property type="molecule type" value="Genomic_DNA"/>
</dbReference>
<dbReference type="GO" id="GO:0016405">
    <property type="term" value="F:CoA-ligase activity"/>
    <property type="evidence" value="ECO:0007669"/>
    <property type="project" value="TreeGrafter"/>
</dbReference>
<dbReference type="InterPro" id="IPR045851">
    <property type="entry name" value="AMP-bd_C_sf"/>
</dbReference>
<keyword evidence="3" id="KW-0547">Nucleotide-binding</keyword>
<evidence type="ECO:0000256" key="3">
    <source>
        <dbReference type="ARBA" id="ARBA00022741"/>
    </source>
</evidence>
<dbReference type="SUPFAM" id="SSF56801">
    <property type="entry name" value="Acetyl-CoA synthetase-like"/>
    <property type="match status" value="1"/>
</dbReference>
<dbReference type="Pfam" id="PF00501">
    <property type="entry name" value="AMP-binding"/>
    <property type="match status" value="1"/>
</dbReference>
<dbReference type="Proteomes" id="UP001141552">
    <property type="component" value="Unassembled WGS sequence"/>
</dbReference>
<dbReference type="InterPro" id="IPR000873">
    <property type="entry name" value="AMP-dep_synth/lig_dom"/>
</dbReference>
<dbReference type="PANTHER" id="PTHR24096:SF425">
    <property type="entry name" value="4-COUMARATE--COA LIGASE-LIKE 7"/>
    <property type="match status" value="1"/>
</dbReference>
<dbReference type="AlphaFoldDB" id="A0A9Q0FRI1"/>
<dbReference type="GO" id="GO:0005524">
    <property type="term" value="F:ATP binding"/>
    <property type="evidence" value="ECO:0007669"/>
    <property type="project" value="UniProtKB-KW"/>
</dbReference>
<dbReference type="Gene3D" id="3.40.50.12780">
    <property type="entry name" value="N-terminal domain of ligase-like"/>
    <property type="match status" value="1"/>
</dbReference>
<comment type="caution">
    <text evidence="7">The sequence shown here is derived from an EMBL/GenBank/DDBJ whole genome shotgun (WGS) entry which is preliminary data.</text>
</comment>
<reference evidence="7" key="1">
    <citation type="submission" date="2022-02" db="EMBL/GenBank/DDBJ databases">
        <authorList>
            <person name="Henning P.M."/>
            <person name="McCubbin A.G."/>
            <person name="Shore J.S."/>
        </authorList>
    </citation>
    <scope>NUCLEOTIDE SEQUENCE</scope>
    <source>
        <strain evidence="7">F60SS</strain>
        <tissue evidence="7">Leaves</tissue>
    </source>
</reference>
<evidence type="ECO:0000256" key="1">
    <source>
        <dbReference type="ARBA" id="ARBA00006432"/>
    </source>
</evidence>
<evidence type="ECO:0000313" key="7">
    <source>
        <dbReference type="EMBL" id="KAJ4835325.1"/>
    </source>
</evidence>
<organism evidence="7 8">
    <name type="scientific">Turnera subulata</name>
    <dbReference type="NCBI Taxonomy" id="218843"/>
    <lineage>
        <taxon>Eukaryota</taxon>
        <taxon>Viridiplantae</taxon>
        <taxon>Streptophyta</taxon>
        <taxon>Embryophyta</taxon>
        <taxon>Tracheophyta</taxon>
        <taxon>Spermatophyta</taxon>
        <taxon>Magnoliopsida</taxon>
        <taxon>eudicotyledons</taxon>
        <taxon>Gunneridae</taxon>
        <taxon>Pentapetalae</taxon>
        <taxon>rosids</taxon>
        <taxon>fabids</taxon>
        <taxon>Malpighiales</taxon>
        <taxon>Passifloraceae</taxon>
        <taxon>Turnera</taxon>
    </lineage>
</organism>